<accession>A0AAV3AKW2</accession>
<reference evidence="2" key="1">
    <citation type="thesis" date="2020" institute="ProQuest LLC" country="789 East Eisenhower Parkway, Ann Arbor, MI, USA">
        <title>Comparative Genomics and Chromosome Evolution.</title>
        <authorList>
            <person name="Mudd A.B."/>
        </authorList>
    </citation>
    <scope>NUCLEOTIDE SEQUENCE</scope>
    <source>
        <strain evidence="2">1538</strain>
        <tissue evidence="2">Blood</tissue>
    </source>
</reference>
<dbReference type="Pfam" id="PF15312">
    <property type="entry name" value="JSRP"/>
    <property type="match status" value="1"/>
</dbReference>
<dbReference type="EMBL" id="DYDO01000003">
    <property type="protein sequence ID" value="DBA28450.1"/>
    <property type="molecule type" value="Genomic_DNA"/>
</dbReference>
<dbReference type="AlphaFoldDB" id="A0AAV3AKW2"/>
<evidence type="ECO:0000313" key="3">
    <source>
        <dbReference type="Proteomes" id="UP001181693"/>
    </source>
</evidence>
<sequence>MKQKPEPKSMGPLKDEDFVPWNGVTLNRCLAIAAIAALLSVGFQVLQESVDSDDLTEPDNDIWTSPESNDQQSETWFFEGWFGSSTQNVPVIEEPEVPETVDIPAVGEPEQLVVEEPEITEEIEAEPLVKETEETETQDEKKERQKPSGQWGLKSKGRYMEAKVVKIRRAAEDGSERKEAFPFNLVKNPRDSTNAYPEEREKPNKDTKYHKKNNKKKYDCPKNQEFEKSLKKEREEHNKYFKQNKGKKQYEKYKSYKHFEKDYKKKI</sequence>
<feature type="compositionally biased region" description="Basic and acidic residues" evidence="1">
    <location>
        <begin position="169"/>
        <end position="180"/>
    </location>
</feature>
<proteinExistence type="predicted"/>
<evidence type="ECO:0000313" key="2">
    <source>
        <dbReference type="EMBL" id="DBA28450.1"/>
    </source>
</evidence>
<dbReference type="InterPro" id="IPR026178">
    <property type="entry name" value="JSRP1"/>
</dbReference>
<comment type="caution">
    <text evidence="2">The sequence shown here is derived from an EMBL/GenBank/DDBJ whole genome shotgun (WGS) entry which is preliminary data.</text>
</comment>
<protein>
    <submittedName>
        <fullName evidence="2">Uncharacterized protein</fullName>
    </submittedName>
</protein>
<dbReference type="Proteomes" id="UP001181693">
    <property type="component" value="Unassembled WGS sequence"/>
</dbReference>
<keyword evidence="3" id="KW-1185">Reference proteome</keyword>
<feature type="region of interest" description="Disordered" evidence="1">
    <location>
        <begin position="108"/>
        <end position="155"/>
    </location>
</feature>
<feature type="compositionally biased region" description="Basic and acidic residues" evidence="1">
    <location>
        <begin position="127"/>
        <end position="146"/>
    </location>
</feature>
<name>A0AAV3AKW2_PYXAD</name>
<feature type="compositionally biased region" description="Acidic residues" evidence="1">
    <location>
        <begin position="51"/>
        <end position="60"/>
    </location>
</feature>
<organism evidence="2 3">
    <name type="scientific">Pyxicephalus adspersus</name>
    <name type="common">African bullfrog</name>
    <dbReference type="NCBI Taxonomy" id="30357"/>
    <lineage>
        <taxon>Eukaryota</taxon>
        <taxon>Metazoa</taxon>
        <taxon>Chordata</taxon>
        <taxon>Craniata</taxon>
        <taxon>Vertebrata</taxon>
        <taxon>Euteleostomi</taxon>
        <taxon>Amphibia</taxon>
        <taxon>Batrachia</taxon>
        <taxon>Anura</taxon>
        <taxon>Neobatrachia</taxon>
        <taxon>Ranoidea</taxon>
        <taxon>Pyxicephalidae</taxon>
        <taxon>Pyxicephalinae</taxon>
        <taxon>Pyxicephalus</taxon>
    </lineage>
</organism>
<feature type="compositionally biased region" description="Basic and acidic residues" evidence="1">
    <location>
        <begin position="197"/>
        <end position="207"/>
    </location>
</feature>
<feature type="compositionally biased region" description="Basic and acidic residues" evidence="1">
    <location>
        <begin position="216"/>
        <end position="239"/>
    </location>
</feature>
<feature type="region of interest" description="Disordered" evidence="1">
    <location>
        <begin position="51"/>
        <end position="73"/>
    </location>
</feature>
<gene>
    <name evidence="2" type="ORF">GDO54_008809</name>
</gene>
<evidence type="ECO:0000256" key="1">
    <source>
        <dbReference type="SAM" id="MobiDB-lite"/>
    </source>
</evidence>
<feature type="region of interest" description="Disordered" evidence="1">
    <location>
        <begin position="169"/>
        <end position="252"/>
    </location>
</feature>
<feature type="compositionally biased region" description="Acidic residues" evidence="1">
    <location>
        <begin position="113"/>
        <end position="125"/>
    </location>
</feature>
<feature type="compositionally biased region" description="Polar residues" evidence="1">
    <location>
        <begin position="62"/>
        <end position="73"/>
    </location>
</feature>